<reference evidence="6" key="1">
    <citation type="submission" date="2016-06" db="EMBL/GenBank/DDBJ databases">
        <title>Parallel loss of symbiosis genes in relatives of nitrogen-fixing non-legume Parasponia.</title>
        <authorList>
            <person name="Van Velzen R."/>
            <person name="Holmer R."/>
            <person name="Bu F."/>
            <person name="Rutten L."/>
            <person name="Van Zeijl A."/>
            <person name="Liu W."/>
            <person name="Santuari L."/>
            <person name="Cao Q."/>
            <person name="Sharma T."/>
            <person name="Shen D."/>
            <person name="Roswanjaya Y."/>
            <person name="Wardhani T."/>
            <person name="Kalhor M.S."/>
            <person name="Jansen J."/>
            <person name="Van den Hoogen J."/>
            <person name="Gungor B."/>
            <person name="Hartog M."/>
            <person name="Hontelez J."/>
            <person name="Verver J."/>
            <person name="Yang W.-C."/>
            <person name="Schijlen E."/>
            <person name="Repin R."/>
            <person name="Schilthuizen M."/>
            <person name="Schranz E."/>
            <person name="Heidstra R."/>
            <person name="Miyata K."/>
            <person name="Fedorova E."/>
            <person name="Kohlen W."/>
            <person name="Bisseling T."/>
            <person name="Smit S."/>
            <person name="Geurts R."/>
        </authorList>
    </citation>
    <scope>NUCLEOTIDE SEQUENCE [LARGE SCALE GENOMIC DNA]</scope>
    <source>
        <strain evidence="6">cv. RG33-2</strain>
    </source>
</reference>
<accession>A0A2P5FEG4</accession>
<sequence length="240" mass="27515">MRATQASTIPVPPSYSHLHKPTASITTVGRSRRHSHPTALKYLDHKKGCHSEDHYQRNATKYWDNFYKRHQDKFFKDRHYLEKDWRCFFADDDVYPNRKVVFEVGCGSGSTLFPLMAAFPNLYVHACDLSPHAIALVKSNVNFIADKVNAFVSDVTHEDLCDKIDPFSVDVVTLVFMLSAVSPRKMALILENIRRVIKLNGYVLFRDYAVGDFAQVNVFQCIFTSTMALGSDRPFLLMRD</sequence>
<evidence type="ECO:0000313" key="6">
    <source>
        <dbReference type="Proteomes" id="UP000237000"/>
    </source>
</evidence>
<evidence type="ECO:0000313" key="5">
    <source>
        <dbReference type="EMBL" id="PON96193.1"/>
    </source>
</evidence>
<evidence type="ECO:0000256" key="2">
    <source>
        <dbReference type="ARBA" id="ARBA00022603"/>
    </source>
</evidence>
<dbReference type="InterPro" id="IPR013217">
    <property type="entry name" value="Methyltransf_12"/>
</dbReference>
<protein>
    <submittedName>
        <fullName evidence="5">Methyltransferase-like</fullName>
    </submittedName>
</protein>
<feature type="domain" description="Methyltransferase type 12" evidence="4">
    <location>
        <begin position="103"/>
        <end position="202"/>
    </location>
</feature>
<dbReference type="AlphaFoldDB" id="A0A2P5FEG4"/>
<dbReference type="InterPro" id="IPR029063">
    <property type="entry name" value="SAM-dependent_MTases_sf"/>
</dbReference>
<dbReference type="CDD" id="cd02440">
    <property type="entry name" value="AdoMet_MTases"/>
    <property type="match status" value="1"/>
</dbReference>
<dbReference type="GO" id="GO:0008173">
    <property type="term" value="F:RNA methyltransferase activity"/>
    <property type="evidence" value="ECO:0007669"/>
    <property type="project" value="UniProtKB-ARBA"/>
</dbReference>
<dbReference type="Pfam" id="PF08242">
    <property type="entry name" value="Methyltransf_12"/>
    <property type="match status" value="1"/>
</dbReference>
<keyword evidence="6" id="KW-1185">Reference proteome</keyword>
<keyword evidence="3 5" id="KW-0808">Transferase</keyword>
<dbReference type="PANTHER" id="PTHR22809:SF8">
    <property type="entry name" value="TRNA N(3)-METHYLCYTIDINE METHYLTRANSFERASE"/>
    <property type="match status" value="1"/>
</dbReference>
<comment type="similarity">
    <text evidence="1">Belongs to the methyltransferase superfamily. METL family.</text>
</comment>
<keyword evidence="2 5" id="KW-0489">Methyltransferase</keyword>
<dbReference type="Proteomes" id="UP000237000">
    <property type="component" value="Unassembled WGS sequence"/>
</dbReference>
<dbReference type="SUPFAM" id="SSF53335">
    <property type="entry name" value="S-adenosyl-L-methionine-dependent methyltransferases"/>
    <property type="match status" value="1"/>
</dbReference>
<evidence type="ECO:0000256" key="1">
    <source>
        <dbReference type="ARBA" id="ARBA00009725"/>
    </source>
</evidence>
<dbReference type="GO" id="GO:0008757">
    <property type="term" value="F:S-adenosylmethionine-dependent methyltransferase activity"/>
    <property type="evidence" value="ECO:0007669"/>
    <property type="project" value="UniProtKB-ARBA"/>
</dbReference>
<proteinExistence type="inferred from homology"/>
<name>A0A2P5FEG4_TREOI</name>
<dbReference type="Gene3D" id="3.40.50.150">
    <property type="entry name" value="Vaccinia Virus protein VP39"/>
    <property type="match status" value="1"/>
</dbReference>
<dbReference type="EMBL" id="JXTC01000040">
    <property type="protein sequence ID" value="PON96193.1"/>
    <property type="molecule type" value="Genomic_DNA"/>
</dbReference>
<evidence type="ECO:0000259" key="4">
    <source>
        <dbReference type="Pfam" id="PF08242"/>
    </source>
</evidence>
<gene>
    <name evidence="5" type="ORF">TorRG33x02_081230</name>
</gene>
<dbReference type="InterPro" id="IPR026113">
    <property type="entry name" value="METTL2/6/8-like"/>
</dbReference>
<dbReference type="OrthoDB" id="417697at2759"/>
<organism evidence="5 6">
    <name type="scientific">Trema orientale</name>
    <name type="common">Charcoal tree</name>
    <name type="synonym">Celtis orientalis</name>
    <dbReference type="NCBI Taxonomy" id="63057"/>
    <lineage>
        <taxon>Eukaryota</taxon>
        <taxon>Viridiplantae</taxon>
        <taxon>Streptophyta</taxon>
        <taxon>Embryophyta</taxon>
        <taxon>Tracheophyta</taxon>
        <taxon>Spermatophyta</taxon>
        <taxon>Magnoliopsida</taxon>
        <taxon>eudicotyledons</taxon>
        <taxon>Gunneridae</taxon>
        <taxon>Pentapetalae</taxon>
        <taxon>rosids</taxon>
        <taxon>fabids</taxon>
        <taxon>Rosales</taxon>
        <taxon>Cannabaceae</taxon>
        <taxon>Trema</taxon>
    </lineage>
</organism>
<dbReference type="PANTHER" id="PTHR22809">
    <property type="entry name" value="METHYLTRANSFERASE-RELATED"/>
    <property type="match status" value="1"/>
</dbReference>
<comment type="caution">
    <text evidence="5">The sequence shown here is derived from an EMBL/GenBank/DDBJ whole genome shotgun (WGS) entry which is preliminary data.</text>
</comment>
<evidence type="ECO:0000256" key="3">
    <source>
        <dbReference type="ARBA" id="ARBA00022679"/>
    </source>
</evidence>
<dbReference type="STRING" id="63057.A0A2P5FEG4"/>
<dbReference type="GO" id="GO:0032259">
    <property type="term" value="P:methylation"/>
    <property type="evidence" value="ECO:0007669"/>
    <property type="project" value="UniProtKB-KW"/>
</dbReference>
<dbReference type="InParanoid" id="A0A2P5FEG4"/>